<dbReference type="FunFam" id="3.40.190.10:FF:000004">
    <property type="entry name" value="Porphobilinogen deaminase"/>
    <property type="match status" value="1"/>
</dbReference>
<dbReference type="InterPro" id="IPR022418">
    <property type="entry name" value="Porphobilinogen_deaminase_C"/>
</dbReference>
<evidence type="ECO:0000256" key="2">
    <source>
        <dbReference type="ARBA" id="ARBA00004735"/>
    </source>
</evidence>
<comment type="caution">
    <text evidence="11">The sequence shown here is derived from an EMBL/GenBank/DDBJ whole genome shotgun (WGS) entry which is preliminary data.</text>
</comment>
<dbReference type="AlphaFoldDB" id="A0A844GPS3"/>
<evidence type="ECO:0000256" key="5">
    <source>
        <dbReference type="ARBA" id="ARBA00022679"/>
    </source>
</evidence>
<evidence type="ECO:0000256" key="8">
    <source>
        <dbReference type="HAMAP-Rule" id="MF_00260"/>
    </source>
</evidence>
<feature type="domain" description="Porphobilinogen deaminase C-terminal" evidence="10">
    <location>
        <begin position="224"/>
        <end position="290"/>
    </location>
</feature>
<comment type="pathway">
    <text evidence="2">Porphyrin-containing compound metabolism; protoporphyrin-IX biosynthesis; coproporphyrinogen-III from 5-aminolevulinate: step 2/4.</text>
</comment>
<protein>
    <recommendedName>
        <fullName evidence="8">Porphobilinogen deaminase</fullName>
        <shortName evidence="8">PBG</shortName>
        <ecNumber evidence="8">2.5.1.61</ecNumber>
    </recommendedName>
    <alternativeName>
        <fullName evidence="8">Hydroxymethylbilane synthase</fullName>
        <shortName evidence="8">HMBS</shortName>
    </alternativeName>
    <alternativeName>
        <fullName evidence="8">Pre-uroporphyrinogen synthase</fullName>
    </alternativeName>
</protein>
<evidence type="ECO:0000256" key="4">
    <source>
        <dbReference type="ARBA" id="ARBA00011245"/>
    </source>
</evidence>
<dbReference type="InterPro" id="IPR036803">
    <property type="entry name" value="Porphobilinogen_deaminase_C_sf"/>
</dbReference>
<dbReference type="EMBL" id="WMBC01000017">
    <property type="protein sequence ID" value="MTD62671.1"/>
    <property type="molecule type" value="Genomic_DNA"/>
</dbReference>
<evidence type="ECO:0000259" key="10">
    <source>
        <dbReference type="Pfam" id="PF03900"/>
    </source>
</evidence>
<dbReference type="NCBIfam" id="TIGR00212">
    <property type="entry name" value="hemC"/>
    <property type="match status" value="1"/>
</dbReference>
<evidence type="ECO:0000256" key="1">
    <source>
        <dbReference type="ARBA" id="ARBA00002869"/>
    </source>
</evidence>
<keyword evidence="5 8" id="KW-0808">Transferase</keyword>
<comment type="similarity">
    <text evidence="3 8">Belongs to the HMBS family.</text>
</comment>
<comment type="catalytic activity">
    <reaction evidence="7 8">
        <text>4 porphobilinogen + H2O = hydroxymethylbilane + 4 NH4(+)</text>
        <dbReference type="Rhea" id="RHEA:13185"/>
        <dbReference type="ChEBI" id="CHEBI:15377"/>
        <dbReference type="ChEBI" id="CHEBI:28938"/>
        <dbReference type="ChEBI" id="CHEBI:57845"/>
        <dbReference type="ChEBI" id="CHEBI:58126"/>
        <dbReference type="EC" id="2.5.1.61"/>
    </reaction>
</comment>
<dbReference type="GO" id="GO:0005737">
    <property type="term" value="C:cytoplasm"/>
    <property type="evidence" value="ECO:0007669"/>
    <property type="project" value="UniProtKB-UniRule"/>
</dbReference>
<dbReference type="PANTHER" id="PTHR11557">
    <property type="entry name" value="PORPHOBILINOGEN DEAMINASE"/>
    <property type="match status" value="1"/>
</dbReference>
<dbReference type="GO" id="GO:0006782">
    <property type="term" value="P:protoporphyrinogen IX biosynthetic process"/>
    <property type="evidence" value="ECO:0007669"/>
    <property type="project" value="UniProtKB-UniRule"/>
</dbReference>
<comment type="subunit">
    <text evidence="4 8">Monomer.</text>
</comment>
<dbReference type="Pfam" id="PF01379">
    <property type="entry name" value="Porphobil_deam"/>
    <property type="match status" value="1"/>
</dbReference>
<dbReference type="SUPFAM" id="SSF53850">
    <property type="entry name" value="Periplasmic binding protein-like II"/>
    <property type="match status" value="1"/>
</dbReference>
<evidence type="ECO:0000259" key="9">
    <source>
        <dbReference type="Pfam" id="PF01379"/>
    </source>
</evidence>
<dbReference type="Gene3D" id="3.40.190.10">
    <property type="entry name" value="Periplasmic binding protein-like II"/>
    <property type="match status" value="2"/>
</dbReference>
<evidence type="ECO:0000256" key="6">
    <source>
        <dbReference type="ARBA" id="ARBA00023244"/>
    </source>
</evidence>
<dbReference type="SUPFAM" id="SSF54782">
    <property type="entry name" value="Porphobilinogen deaminase (hydroxymethylbilane synthase), C-terminal domain"/>
    <property type="match status" value="1"/>
</dbReference>
<accession>A0A844GPS3</accession>
<dbReference type="Pfam" id="PF03900">
    <property type="entry name" value="Porphobil_deamC"/>
    <property type="match status" value="1"/>
</dbReference>
<dbReference type="FunFam" id="3.40.190.10:FF:000005">
    <property type="entry name" value="Porphobilinogen deaminase"/>
    <property type="match status" value="1"/>
</dbReference>
<dbReference type="PRINTS" id="PR00151">
    <property type="entry name" value="PORPHBDMNASE"/>
</dbReference>
<evidence type="ECO:0000313" key="12">
    <source>
        <dbReference type="Proteomes" id="UP000437824"/>
    </source>
</evidence>
<keyword evidence="6 8" id="KW-0627">Porphyrin biosynthesis</keyword>
<dbReference type="HAMAP" id="MF_00260">
    <property type="entry name" value="Porphobil_deam"/>
    <property type="match status" value="1"/>
</dbReference>
<dbReference type="RefSeq" id="WP_154780972.1">
    <property type="nucleotide sequence ID" value="NZ_WMBC01000017.1"/>
</dbReference>
<dbReference type="Gene3D" id="3.30.160.40">
    <property type="entry name" value="Porphobilinogen deaminase, C-terminal domain"/>
    <property type="match status" value="1"/>
</dbReference>
<dbReference type="GO" id="GO:0004418">
    <property type="term" value="F:hydroxymethylbilane synthase activity"/>
    <property type="evidence" value="ECO:0007669"/>
    <property type="project" value="UniProtKB-UniRule"/>
</dbReference>
<evidence type="ECO:0000256" key="7">
    <source>
        <dbReference type="ARBA" id="ARBA00048169"/>
    </source>
</evidence>
<organism evidence="11 12">
    <name type="scientific">Blautia luti DSM 14534 = JCM 17040</name>
    <dbReference type="NCBI Taxonomy" id="649762"/>
    <lineage>
        <taxon>Bacteria</taxon>
        <taxon>Bacillati</taxon>
        <taxon>Bacillota</taxon>
        <taxon>Clostridia</taxon>
        <taxon>Lachnospirales</taxon>
        <taxon>Lachnospiraceae</taxon>
        <taxon>Blautia</taxon>
    </lineage>
</organism>
<comment type="miscellaneous">
    <text evidence="8">The porphobilinogen subunits are added to the dipyrromethane group.</text>
</comment>
<dbReference type="PANTHER" id="PTHR11557:SF0">
    <property type="entry name" value="PORPHOBILINOGEN DEAMINASE"/>
    <property type="match status" value="1"/>
</dbReference>
<comment type="cofactor">
    <cofactor evidence="8">
        <name>dipyrromethane</name>
        <dbReference type="ChEBI" id="CHEBI:60342"/>
    </cofactor>
    <text evidence="8">Binds 1 dipyrromethane group covalently.</text>
</comment>
<feature type="modified residue" description="S-(dipyrrolylmethanemethyl)cysteine" evidence="8">
    <location>
        <position position="237"/>
    </location>
</feature>
<gene>
    <name evidence="8 11" type="primary">hemC</name>
    <name evidence="11" type="ORF">GKZ57_15880</name>
</gene>
<dbReference type="Proteomes" id="UP000437824">
    <property type="component" value="Unassembled WGS sequence"/>
</dbReference>
<feature type="domain" description="Porphobilinogen deaminase N-terminal" evidence="9">
    <location>
        <begin position="6"/>
        <end position="207"/>
    </location>
</feature>
<dbReference type="InterPro" id="IPR000860">
    <property type="entry name" value="HemC"/>
</dbReference>
<dbReference type="PIRSF" id="PIRSF001438">
    <property type="entry name" value="4pyrrol_synth_OHMeBilane_synth"/>
    <property type="match status" value="1"/>
</dbReference>
<name>A0A844GPS3_9FIRM</name>
<evidence type="ECO:0000256" key="3">
    <source>
        <dbReference type="ARBA" id="ARBA00005638"/>
    </source>
</evidence>
<comment type="function">
    <text evidence="1 8">Tetrapolymerization of the monopyrrole PBG into the hydroxymethylbilane pre-uroporphyrinogen in several discrete steps.</text>
</comment>
<proteinExistence type="inferred from homology"/>
<dbReference type="EC" id="2.5.1.61" evidence="8"/>
<sequence length="297" mass="32833">MTTKAIIGSRESQLAVLQSEMVKAYIEQQNPGMEIEILTMKTTGDIILDRTLDKVGGKGLFVKELDRALMDGRSNLSVHSLKDMPMEVPEELPLLAFSKREDPRDVLVFPEGMTELDPAKPLGCSSLRRILQLKKLYPDMEVKSIRGNLQTRLRKLDDGEYSGLILAAAGLKRLGLEKRINRYFTPDEMIPAAGQGILAVQGRKNQDYSYLDGYCDRDAWIAGSAERSYVKYLDGGCSSPVAAFAEVNGDEIFIRGLYYSEATGKWITGQIKGAADNGAELGVTLAKQLKDDCERGE</sequence>
<reference evidence="11 12" key="1">
    <citation type="submission" date="2019-11" db="EMBL/GenBank/DDBJ databases">
        <title>Draft genome sequence of Blautia luti DSM 14534T, isolated from human stool.</title>
        <authorList>
            <person name="Ortiz R."/>
            <person name="Melis-Arcos F."/>
            <person name="Covarrubias P."/>
            <person name="Cardenas J.P."/>
            <person name="Perez-Donoso J."/>
            <person name="Almonacid D."/>
        </authorList>
    </citation>
    <scope>NUCLEOTIDE SEQUENCE [LARGE SCALE GENOMIC DNA]</scope>
    <source>
        <strain evidence="11 12">DSM 14534</strain>
    </source>
</reference>
<evidence type="ECO:0000313" key="11">
    <source>
        <dbReference type="EMBL" id="MTD62671.1"/>
    </source>
</evidence>
<dbReference type="InterPro" id="IPR022417">
    <property type="entry name" value="Porphobilin_deaminase_N"/>
</dbReference>